<dbReference type="Proteomes" id="UP000554342">
    <property type="component" value="Unassembled WGS sequence"/>
</dbReference>
<evidence type="ECO:0000313" key="1">
    <source>
        <dbReference type="EMBL" id="MBB5718521.1"/>
    </source>
</evidence>
<dbReference type="RefSeq" id="WP_184002367.1">
    <property type="nucleotide sequence ID" value="NZ_BAABIF010000013.1"/>
</dbReference>
<accession>A0A840YXP2</accession>
<keyword evidence="2" id="KW-1185">Reference proteome</keyword>
<dbReference type="AlphaFoldDB" id="A0A840YXP2"/>
<gene>
    <name evidence="1" type="ORF">FHR23_001444</name>
</gene>
<reference evidence="1 2" key="1">
    <citation type="submission" date="2020-08" db="EMBL/GenBank/DDBJ databases">
        <title>Genomic Encyclopedia of Type Strains, Phase IV (KMG-IV): sequencing the most valuable type-strain genomes for metagenomic binning, comparative biology and taxonomic classification.</title>
        <authorList>
            <person name="Goeker M."/>
        </authorList>
    </citation>
    <scope>NUCLEOTIDE SEQUENCE [LARGE SCALE GENOMIC DNA]</scope>
    <source>
        <strain evidence="1 2">DSM 27203</strain>
    </source>
</reference>
<evidence type="ECO:0000313" key="2">
    <source>
        <dbReference type="Proteomes" id="UP000554342"/>
    </source>
</evidence>
<proteinExistence type="predicted"/>
<dbReference type="EMBL" id="JACIJI010000002">
    <property type="protein sequence ID" value="MBB5718521.1"/>
    <property type="molecule type" value="Genomic_DNA"/>
</dbReference>
<comment type="caution">
    <text evidence="1">The sequence shown here is derived from an EMBL/GenBank/DDBJ whole genome shotgun (WGS) entry which is preliminary data.</text>
</comment>
<sequence length="69" mass="7695">MTTATQNPTANKRPEFAVKVRKGSGEKARFEQIGVVWTRDNGSMFCRLVGSQVVTDGFYIFPINREAGQ</sequence>
<organism evidence="1 2">
    <name type="scientific">Stakelama sediminis</name>
    <dbReference type="NCBI Taxonomy" id="463200"/>
    <lineage>
        <taxon>Bacteria</taxon>
        <taxon>Pseudomonadati</taxon>
        <taxon>Pseudomonadota</taxon>
        <taxon>Alphaproteobacteria</taxon>
        <taxon>Sphingomonadales</taxon>
        <taxon>Sphingomonadaceae</taxon>
        <taxon>Stakelama</taxon>
    </lineage>
</organism>
<protein>
    <submittedName>
        <fullName evidence="1">Uncharacterized protein</fullName>
    </submittedName>
</protein>
<name>A0A840YXP2_9SPHN</name>